<proteinExistence type="predicted"/>
<dbReference type="RefSeq" id="WP_278012456.1">
    <property type="nucleotide sequence ID" value="NZ_CP121208.1"/>
</dbReference>
<evidence type="ECO:0000256" key="2">
    <source>
        <dbReference type="SAM" id="Phobius"/>
    </source>
</evidence>
<keyword evidence="2" id="KW-1133">Transmembrane helix</keyword>
<feature type="compositionally biased region" description="Basic and acidic residues" evidence="1">
    <location>
        <begin position="362"/>
        <end position="380"/>
    </location>
</feature>
<dbReference type="Proteomes" id="UP001215216">
    <property type="component" value="Chromosome"/>
</dbReference>
<sequence length="380" mass="41051">MKRYGGVALIVVGVILAIATGIRALVAQDEMTVEATVAPSGAVVATAPGVLEMVNSTVHVKLDAQGQDIQWALGSVHDVDAWIGKSAGSRLMGLTSWTEPKITVLEGNKEQSAQDSKLGSQKKFSLDSDWWHKSGHGTDRVEFDVTAPSEGQDVLVATTTSAQAPKLTLTWQHSVAKTSPWSTIAIGVLLTLVGLFLLLQDWQERDMRERRSRRAAARAAQTTPLATFDGDLSREERPLQRKHTDRAYGAGILPGTSRSMALRNRPLDDDDRLTIDVEQPRTTVYDAQNRPTIAAASGGTLGAGVVPGSARAQEFRHREVASWFPEELPAQTEPIDVGPEPASESAHTEPDEPAVGVANTENGKDWRSRWSIRGKGENDA</sequence>
<gene>
    <name evidence="3" type="ORF">P7079_06430</name>
</gene>
<name>A0ABY8FZ62_9ACTO</name>
<keyword evidence="4" id="KW-1185">Reference proteome</keyword>
<evidence type="ECO:0000313" key="3">
    <source>
        <dbReference type="EMBL" id="WFM83030.1"/>
    </source>
</evidence>
<protein>
    <recommendedName>
        <fullName evidence="5">DUF3153 domain-containing protein</fullName>
    </recommendedName>
</protein>
<reference evidence="3 4" key="1">
    <citation type="submission" date="2023-03" db="EMBL/GenBank/DDBJ databases">
        <title>Complete genome of Arcanobacterium canis strain DSM 25104 isolated in 2010 from a canine otitis externa in Germany.</title>
        <authorList>
            <person name="Borowiak M."/>
            <person name="Kreitlow A."/>
            <person name="Malorny B."/>
            <person name="Laemmler C."/>
            <person name="Prenger-Berninghoff E."/>
            <person name="Ploetz M."/>
            <person name="Abdulmawjood A."/>
        </authorList>
    </citation>
    <scope>NUCLEOTIDE SEQUENCE [LARGE SCALE GENOMIC DNA]</scope>
    <source>
        <strain evidence="3 4">DSM 25104</strain>
    </source>
</reference>
<evidence type="ECO:0008006" key="5">
    <source>
        <dbReference type="Google" id="ProtNLM"/>
    </source>
</evidence>
<evidence type="ECO:0000256" key="1">
    <source>
        <dbReference type="SAM" id="MobiDB-lite"/>
    </source>
</evidence>
<keyword evidence="2" id="KW-0472">Membrane</keyword>
<keyword evidence="2" id="KW-0812">Transmembrane</keyword>
<accession>A0ABY8FZ62</accession>
<evidence type="ECO:0000313" key="4">
    <source>
        <dbReference type="Proteomes" id="UP001215216"/>
    </source>
</evidence>
<organism evidence="3 4">
    <name type="scientific">Arcanobacterium canis</name>
    <dbReference type="NCBI Taxonomy" id="999183"/>
    <lineage>
        <taxon>Bacteria</taxon>
        <taxon>Bacillati</taxon>
        <taxon>Actinomycetota</taxon>
        <taxon>Actinomycetes</taxon>
        <taxon>Actinomycetales</taxon>
        <taxon>Actinomycetaceae</taxon>
        <taxon>Arcanobacterium</taxon>
    </lineage>
</organism>
<feature type="region of interest" description="Disordered" evidence="1">
    <location>
        <begin position="325"/>
        <end position="380"/>
    </location>
</feature>
<dbReference type="EMBL" id="CP121208">
    <property type="protein sequence ID" value="WFM83030.1"/>
    <property type="molecule type" value="Genomic_DNA"/>
</dbReference>
<feature type="transmembrane region" description="Helical" evidence="2">
    <location>
        <begin position="181"/>
        <end position="199"/>
    </location>
</feature>